<evidence type="ECO:0000313" key="2">
    <source>
        <dbReference type="Proteomes" id="UP000017766"/>
    </source>
</evidence>
<organism evidence="1 2">
    <name type="scientific">Escherichia coli HVH 36</name>
    <name type="common">4-5675286</name>
    <dbReference type="NCBI Taxonomy" id="1280986"/>
    <lineage>
        <taxon>Bacteria</taxon>
        <taxon>Pseudomonadati</taxon>
        <taxon>Pseudomonadota</taxon>
        <taxon>Gammaproteobacteria</taxon>
        <taxon>Enterobacterales</taxon>
        <taxon>Enterobacteriaceae</taxon>
        <taxon>Escherichia</taxon>
    </lineage>
</organism>
<comment type="caution">
    <text evidence="1">The sequence shown here is derived from an EMBL/GenBank/DDBJ whole genome shotgun (WGS) entry which is preliminary data.</text>
</comment>
<protein>
    <submittedName>
        <fullName evidence="1">Uncharacterized protein</fullName>
    </submittedName>
</protein>
<proteinExistence type="predicted"/>
<accession>A0A7U9IXY8</accession>
<evidence type="ECO:0000313" key="1">
    <source>
        <dbReference type="EMBL" id="ESP08316.1"/>
    </source>
</evidence>
<dbReference type="AlphaFoldDB" id="A0A7U9IXY8"/>
<gene>
    <name evidence="1" type="ORF">G711_02854</name>
</gene>
<reference evidence="1 2" key="1">
    <citation type="submission" date="2013-08" db="EMBL/GenBank/DDBJ databases">
        <title>The Genome Sequence of Escherichia coli HVH 36 (4-5675286).</title>
        <authorList>
            <consortium name="The Broad Institute Genome Sequencing Platform"/>
            <consortium name="The Broad Institute Genome Sequencing Center for Infectious Disease"/>
            <person name="Feldgarden M."/>
            <person name="Frimodt-Moller N."/>
            <person name="Leihof R.F."/>
            <person name="Rasmussen L."/>
            <person name="Young S.K."/>
            <person name="Zeng Q."/>
            <person name="Gargeya S."/>
            <person name="Fitzgerald M."/>
            <person name="Abouelleil A."/>
            <person name="Alvarado L."/>
            <person name="Berlin A.M."/>
            <person name="Chapman S.B."/>
            <person name="Gainer-Dewar J."/>
            <person name="Goldberg J."/>
            <person name="Gnerre S."/>
            <person name="Griggs A."/>
            <person name="Gujja S."/>
            <person name="Hansen M."/>
            <person name="Howarth C."/>
            <person name="Imamovic A."/>
            <person name="Ireland A."/>
            <person name="Larimer J."/>
            <person name="McCowan C."/>
            <person name="Murphy C."/>
            <person name="Pearson M."/>
            <person name="Poon T."/>
            <person name="Priest M."/>
            <person name="Roberts A."/>
            <person name="Saif S."/>
            <person name="Shea T."/>
            <person name="Sykes S."/>
            <person name="Wortman J."/>
            <person name="Nusbaum C."/>
            <person name="Birren B."/>
        </authorList>
    </citation>
    <scope>NUCLEOTIDE SEQUENCE [LARGE SCALE GENOMIC DNA]</scope>
    <source>
        <strain evidence="2">HVH 36 (4-5675286)</strain>
    </source>
</reference>
<dbReference type="EMBL" id="AYLQ01000027">
    <property type="protein sequence ID" value="ESP08316.1"/>
    <property type="molecule type" value="Genomic_DNA"/>
</dbReference>
<dbReference type="Proteomes" id="UP000017766">
    <property type="component" value="Unassembled WGS sequence"/>
</dbReference>
<sequence length="29" mass="2971">MFNLTNTAKIVVPALALLATGSVSPATLR</sequence>
<name>A0A7U9IXY8_ECOLX</name>